<dbReference type="Gene3D" id="3.40.50.300">
    <property type="entry name" value="P-loop containing nucleotide triphosphate hydrolases"/>
    <property type="match status" value="1"/>
</dbReference>
<dbReference type="PANTHER" id="PTHR42711:SF19">
    <property type="entry name" value="DOXORUBICIN RESISTANCE ATP-BINDING PROTEIN DRRA"/>
    <property type="match status" value="1"/>
</dbReference>
<dbReference type="InterPro" id="IPR003439">
    <property type="entry name" value="ABC_transporter-like_ATP-bd"/>
</dbReference>
<comment type="caution">
    <text evidence="7">The sequence shown here is derived from an EMBL/GenBank/DDBJ whole genome shotgun (WGS) entry which is preliminary data.</text>
</comment>
<evidence type="ECO:0000256" key="5">
    <source>
        <dbReference type="ARBA" id="ARBA00023251"/>
    </source>
</evidence>
<keyword evidence="2" id="KW-0813">Transport</keyword>
<dbReference type="Proteomes" id="UP000334990">
    <property type="component" value="Unassembled WGS sequence"/>
</dbReference>
<dbReference type="PROSITE" id="PS00211">
    <property type="entry name" value="ABC_TRANSPORTER_1"/>
    <property type="match status" value="1"/>
</dbReference>
<feature type="domain" description="ABC transporter" evidence="6">
    <location>
        <begin position="2"/>
        <end position="237"/>
    </location>
</feature>
<dbReference type="EMBL" id="BLAD01000052">
    <property type="protein sequence ID" value="GES01658.1"/>
    <property type="molecule type" value="Genomic_DNA"/>
</dbReference>
<evidence type="ECO:0000256" key="3">
    <source>
        <dbReference type="ARBA" id="ARBA00022741"/>
    </source>
</evidence>
<keyword evidence="3" id="KW-0547">Nucleotide-binding</keyword>
<organism evidence="7 8">
    <name type="scientific">Acrocarpospora corrugata</name>
    <dbReference type="NCBI Taxonomy" id="35763"/>
    <lineage>
        <taxon>Bacteria</taxon>
        <taxon>Bacillati</taxon>
        <taxon>Actinomycetota</taxon>
        <taxon>Actinomycetes</taxon>
        <taxon>Streptosporangiales</taxon>
        <taxon>Streptosporangiaceae</taxon>
        <taxon>Acrocarpospora</taxon>
    </lineage>
</organism>
<dbReference type="InterPro" id="IPR017871">
    <property type="entry name" value="ABC_transporter-like_CS"/>
</dbReference>
<gene>
    <name evidence="7" type="ORF">Acor_37220</name>
</gene>
<evidence type="ECO:0000256" key="1">
    <source>
        <dbReference type="ARBA" id="ARBA00004202"/>
    </source>
</evidence>
<accession>A0A5M3W538</accession>
<dbReference type="AlphaFoldDB" id="A0A5M3W538"/>
<evidence type="ECO:0000256" key="4">
    <source>
        <dbReference type="ARBA" id="ARBA00022840"/>
    </source>
</evidence>
<dbReference type="PANTHER" id="PTHR42711">
    <property type="entry name" value="ABC TRANSPORTER ATP-BINDING PROTEIN"/>
    <property type="match status" value="1"/>
</dbReference>
<evidence type="ECO:0000256" key="2">
    <source>
        <dbReference type="ARBA" id="ARBA00022448"/>
    </source>
</evidence>
<dbReference type="GO" id="GO:0046677">
    <property type="term" value="P:response to antibiotic"/>
    <property type="evidence" value="ECO:0007669"/>
    <property type="project" value="UniProtKB-KW"/>
</dbReference>
<protein>
    <recommendedName>
        <fullName evidence="6">ABC transporter domain-containing protein</fullName>
    </recommendedName>
</protein>
<keyword evidence="4" id="KW-0067">ATP-binding</keyword>
<dbReference type="InterPro" id="IPR027417">
    <property type="entry name" value="P-loop_NTPase"/>
</dbReference>
<comment type="subcellular location">
    <subcellularLocation>
        <location evidence="1">Cell membrane</location>
        <topology evidence="1">Peripheral membrane protein</topology>
    </subcellularLocation>
</comment>
<dbReference type="PROSITE" id="PS50893">
    <property type="entry name" value="ABC_TRANSPORTER_2"/>
    <property type="match status" value="1"/>
</dbReference>
<name>A0A5M3W538_9ACTN</name>
<dbReference type="GO" id="GO:0016887">
    <property type="term" value="F:ATP hydrolysis activity"/>
    <property type="evidence" value="ECO:0007669"/>
    <property type="project" value="InterPro"/>
</dbReference>
<reference evidence="7 8" key="1">
    <citation type="submission" date="2019-10" db="EMBL/GenBank/DDBJ databases">
        <title>Whole genome shotgun sequence of Acrocarpospora corrugata NBRC 13972.</title>
        <authorList>
            <person name="Ichikawa N."/>
            <person name="Kimura A."/>
            <person name="Kitahashi Y."/>
            <person name="Komaki H."/>
            <person name="Oguchi A."/>
        </authorList>
    </citation>
    <scope>NUCLEOTIDE SEQUENCE [LARGE SCALE GENOMIC DNA]</scope>
    <source>
        <strain evidence="7 8">NBRC 13972</strain>
    </source>
</reference>
<dbReference type="Pfam" id="PF00005">
    <property type="entry name" value="ABC_tran"/>
    <property type="match status" value="1"/>
</dbReference>
<dbReference type="GO" id="GO:0005524">
    <property type="term" value="F:ATP binding"/>
    <property type="evidence" value="ECO:0007669"/>
    <property type="project" value="UniProtKB-KW"/>
</dbReference>
<keyword evidence="5" id="KW-0046">Antibiotic resistance</keyword>
<sequence length="393" mass="40364">MIHARGLTRSFKIKGGAVEAVRGIDIDVEAGQLVAFLGPNGAGKSTSLRMLTSLLPPTSGSATVAGHDIVKDPGGVRARIGYIGQKNGSGENFRIRDELVSQGRCYGLSRAQARVRADEVLQQLDLASMATRKPGTLSGGQRRRLDIALGLVHRPDLLFLDEPSTGLDPQSRANIWEHILRLRAEHGTTLFLTTHYLEEADSMAERVIIIDHGKIIADGTAAQLKSDLAGDRIIVTFSSESDAVQAASIAERMTGTAPAVTAAPAAASTQAAVSAGAFAQTATPAGAFAQTAAAPAATAIADPVVSATVSAASASAVTDVAGAAVVVSAAVVQVRVAQAGAALPEYLRALEAAGVKAIAAETSRPTLDDVFLALTGRTLRESEATPVAEPAAV</sequence>
<dbReference type="GO" id="GO:0005886">
    <property type="term" value="C:plasma membrane"/>
    <property type="evidence" value="ECO:0007669"/>
    <property type="project" value="UniProtKB-SubCell"/>
</dbReference>
<proteinExistence type="predicted"/>
<keyword evidence="8" id="KW-1185">Reference proteome</keyword>
<dbReference type="OrthoDB" id="3452254at2"/>
<evidence type="ECO:0000259" key="6">
    <source>
        <dbReference type="PROSITE" id="PS50893"/>
    </source>
</evidence>
<dbReference type="InterPro" id="IPR003593">
    <property type="entry name" value="AAA+_ATPase"/>
</dbReference>
<dbReference type="InterPro" id="IPR050763">
    <property type="entry name" value="ABC_transporter_ATP-binding"/>
</dbReference>
<dbReference type="RefSeq" id="WP_155337931.1">
    <property type="nucleotide sequence ID" value="NZ_BAAABN010000061.1"/>
</dbReference>
<evidence type="ECO:0000313" key="8">
    <source>
        <dbReference type="Proteomes" id="UP000334990"/>
    </source>
</evidence>
<dbReference type="SMART" id="SM00382">
    <property type="entry name" value="AAA"/>
    <property type="match status" value="1"/>
</dbReference>
<dbReference type="SUPFAM" id="SSF52540">
    <property type="entry name" value="P-loop containing nucleoside triphosphate hydrolases"/>
    <property type="match status" value="1"/>
</dbReference>
<evidence type="ECO:0000313" key="7">
    <source>
        <dbReference type="EMBL" id="GES01658.1"/>
    </source>
</evidence>